<dbReference type="Pfam" id="PF13489">
    <property type="entry name" value="Methyltransf_23"/>
    <property type="match status" value="1"/>
</dbReference>
<comment type="caution">
    <text evidence="1">The sequence shown here is derived from an EMBL/GenBank/DDBJ whole genome shotgun (WGS) entry which is preliminary data.</text>
</comment>
<proteinExistence type="predicted"/>
<dbReference type="RefSeq" id="WP_160044546.1">
    <property type="nucleotide sequence ID" value="NZ_BORQ01000009.1"/>
</dbReference>
<keyword evidence="2" id="KW-1185">Reference proteome</keyword>
<organism evidence="1 2">
    <name type="scientific">Paenibacillus albilobatus</name>
    <dbReference type="NCBI Taxonomy" id="2716884"/>
    <lineage>
        <taxon>Bacteria</taxon>
        <taxon>Bacillati</taxon>
        <taxon>Bacillota</taxon>
        <taxon>Bacilli</taxon>
        <taxon>Bacillales</taxon>
        <taxon>Paenibacillaceae</taxon>
        <taxon>Paenibacillus</taxon>
    </lineage>
</organism>
<evidence type="ECO:0008006" key="3">
    <source>
        <dbReference type="Google" id="ProtNLM"/>
    </source>
</evidence>
<name>A0A919XK92_9BACL</name>
<reference evidence="1" key="1">
    <citation type="submission" date="2021-03" db="EMBL/GenBank/DDBJ databases">
        <title>Antimicrobial resistance genes in bacteria isolated from Japanese honey, and their potential for conferring macrolide and lincosamide resistance in the American foulbrood pathogen Paenibacillus larvae.</title>
        <authorList>
            <person name="Okamoto M."/>
            <person name="Kumagai M."/>
            <person name="Kanamori H."/>
            <person name="Takamatsu D."/>
        </authorList>
    </citation>
    <scope>NUCLEOTIDE SEQUENCE</scope>
    <source>
        <strain evidence="1">J2TS6</strain>
    </source>
</reference>
<sequence>MNVNAGTTAHAGGGSAVGLDQTELTPQYRADLRSHASREYQKFVCLNPVNDWSLLTWEEVGKPYEVKTVAQDRKAWEQEHGSAMDAHTAWTYFNRSFHEWFMKDVPAEIDRSKQNFFQGLKAFRMEEIREGLGEVVRLHLWNYVHRIQDGIWDPRGKRALFEGLDAAKPKILFLGAAEGYEAMQLAAMYPGAEVVLVDYDEYCRSTRFAEFPESYPFLGENPRTGGPQVYYKPDFNIEYVVSDIRRLPFGKEFDLVLSVGLLEHFPDEMKPEVVDWHRRFLKPGGYAILTTPRNQLRSRLFYRIMADVMNHTYRELMTVRQMGLYIYENGFDICRHGYIKVHNGVVAKVR</sequence>
<evidence type="ECO:0000313" key="2">
    <source>
        <dbReference type="Proteomes" id="UP000679779"/>
    </source>
</evidence>
<dbReference type="AlphaFoldDB" id="A0A919XK92"/>
<dbReference type="EMBL" id="BORQ01000009">
    <property type="protein sequence ID" value="GIO34264.1"/>
    <property type="molecule type" value="Genomic_DNA"/>
</dbReference>
<evidence type="ECO:0000313" key="1">
    <source>
        <dbReference type="EMBL" id="GIO34264.1"/>
    </source>
</evidence>
<accession>A0A919XK92</accession>
<dbReference type="CDD" id="cd02440">
    <property type="entry name" value="AdoMet_MTases"/>
    <property type="match status" value="1"/>
</dbReference>
<dbReference type="Gene3D" id="3.40.50.150">
    <property type="entry name" value="Vaccinia Virus protein VP39"/>
    <property type="match status" value="1"/>
</dbReference>
<dbReference type="Proteomes" id="UP000679779">
    <property type="component" value="Unassembled WGS sequence"/>
</dbReference>
<gene>
    <name evidence="1" type="ORF">J2TS6_54050</name>
</gene>
<protein>
    <recommendedName>
        <fullName evidence="3">Class I SAM-dependent methyltransferase</fullName>
    </recommendedName>
</protein>
<dbReference type="InterPro" id="IPR029063">
    <property type="entry name" value="SAM-dependent_MTases_sf"/>
</dbReference>
<dbReference type="SUPFAM" id="SSF53335">
    <property type="entry name" value="S-adenosyl-L-methionine-dependent methyltransferases"/>
    <property type="match status" value="1"/>
</dbReference>